<dbReference type="GO" id="GO:0009435">
    <property type="term" value="P:NAD+ biosynthetic process"/>
    <property type="evidence" value="ECO:0007669"/>
    <property type="project" value="UniProtKB-UniRule"/>
</dbReference>
<evidence type="ECO:0000256" key="3">
    <source>
        <dbReference type="ARBA" id="ARBA00009014"/>
    </source>
</evidence>
<evidence type="ECO:0000256" key="9">
    <source>
        <dbReference type="ARBA" id="ARBA00023027"/>
    </source>
</evidence>
<keyword evidence="8 11" id="KW-0067">ATP-binding</keyword>
<evidence type="ECO:0000256" key="2">
    <source>
        <dbReference type="ARBA" id="ARBA00005019"/>
    </source>
</evidence>
<evidence type="ECO:0000256" key="7">
    <source>
        <dbReference type="ARBA" id="ARBA00022741"/>
    </source>
</evidence>
<evidence type="ECO:0000256" key="8">
    <source>
        <dbReference type="ARBA" id="ARBA00022840"/>
    </source>
</evidence>
<evidence type="ECO:0000256" key="11">
    <source>
        <dbReference type="HAMAP-Rule" id="MF_00244"/>
    </source>
</evidence>
<dbReference type="EC" id="2.7.7.18" evidence="11"/>
<feature type="domain" description="Cytidyltransferase-like" evidence="12">
    <location>
        <begin position="4"/>
        <end position="203"/>
    </location>
</feature>
<dbReference type="AlphaFoldDB" id="A0A1W1ZMP8"/>
<dbReference type="SUPFAM" id="SSF52374">
    <property type="entry name" value="Nucleotidylyl transferase"/>
    <property type="match status" value="1"/>
</dbReference>
<dbReference type="InterPro" id="IPR014729">
    <property type="entry name" value="Rossmann-like_a/b/a_fold"/>
</dbReference>
<dbReference type="PANTHER" id="PTHR39321">
    <property type="entry name" value="NICOTINATE-NUCLEOTIDE ADENYLYLTRANSFERASE-RELATED"/>
    <property type="match status" value="1"/>
</dbReference>
<dbReference type="InterPro" id="IPR004821">
    <property type="entry name" value="Cyt_trans-like"/>
</dbReference>
<dbReference type="STRING" id="1938817.SAMN06296008_10622"/>
<dbReference type="NCBIfam" id="TIGR00125">
    <property type="entry name" value="cyt_tran_rel"/>
    <property type="match status" value="1"/>
</dbReference>
<dbReference type="GO" id="GO:0004515">
    <property type="term" value="F:nicotinate-nucleotide adenylyltransferase activity"/>
    <property type="evidence" value="ECO:0007669"/>
    <property type="project" value="UniProtKB-UniRule"/>
</dbReference>
<evidence type="ECO:0000259" key="12">
    <source>
        <dbReference type="Pfam" id="PF01467"/>
    </source>
</evidence>
<dbReference type="CDD" id="cd02165">
    <property type="entry name" value="NMNAT"/>
    <property type="match status" value="1"/>
</dbReference>
<evidence type="ECO:0000313" key="14">
    <source>
        <dbReference type="Proteomes" id="UP000192708"/>
    </source>
</evidence>
<evidence type="ECO:0000256" key="1">
    <source>
        <dbReference type="ARBA" id="ARBA00002324"/>
    </source>
</evidence>
<dbReference type="PANTHER" id="PTHR39321:SF3">
    <property type="entry name" value="PHOSPHOPANTETHEINE ADENYLYLTRANSFERASE"/>
    <property type="match status" value="1"/>
</dbReference>
<comment type="function">
    <text evidence="1 11">Catalyzes the reversible adenylation of nicotinate mononucleotide (NaMN) to nicotinic acid adenine dinucleotide (NaAD).</text>
</comment>
<keyword evidence="9 11" id="KW-0520">NAD</keyword>
<comment type="catalytic activity">
    <reaction evidence="10 11">
        <text>nicotinate beta-D-ribonucleotide + ATP + H(+) = deamido-NAD(+) + diphosphate</text>
        <dbReference type="Rhea" id="RHEA:22860"/>
        <dbReference type="ChEBI" id="CHEBI:15378"/>
        <dbReference type="ChEBI" id="CHEBI:30616"/>
        <dbReference type="ChEBI" id="CHEBI:33019"/>
        <dbReference type="ChEBI" id="CHEBI:57502"/>
        <dbReference type="ChEBI" id="CHEBI:58437"/>
        <dbReference type="EC" id="2.7.7.18"/>
    </reaction>
</comment>
<evidence type="ECO:0000256" key="6">
    <source>
        <dbReference type="ARBA" id="ARBA00022695"/>
    </source>
</evidence>
<keyword evidence="5 11" id="KW-0808">Transferase</keyword>
<dbReference type="UniPathway" id="UPA00253">
    <property type="reaction ID" value="UER00332"/>
</dbReference>
<proteinExistence type="inferred from homology"/>
<keyword evidence="7 11" id="KW-0547">Nucleotide-binding</keyword>
<dbReference type="Proteomes" id="UP000192708">
    <property type="component" value="Unassembled WGS sequence"/>
</dbReference>
<reference evidence="13 14" key="1">
    <citation type="submission" date="2017-04" db="EMBL/GenBank/DDBJ databases">
        <authorList>
            <person name="Afonso C.L."/>
            <person name="Miller P.J."/>
            <person name="Scott M.A."/>
            <person name="Spackman E."/>
            <person name="Goraichik I."/>
            <person name="Dimitrov K.M."/>
            <person name="Suarez D.L."/>
            <person name="Swayne D.E."/>
        </authorList>
    </citation>
    <scope>NUCLEOTIDE SEQUENCE [LARGE SCALE GENOMIC DNA]</scope>
    <source>
        <strain evidence="13 14">VK13</strain>
    </source>
</reference>
<dbReference type="InterPro" id="IPR005248">
    <property type="entry name" value="NadD/NMNAT"/>
</dbReference>
<comment type="similarity">
    <text evidence="3 11">Belongs to the NadD family.</text>
</comment>
<dbReference type="OrthoDB" id="5295945at2"/>
<evidence type="ECO:0000256" key="10">
    <source>
        <dbReference type="ARBA" id="ARBA00048721"/>
    </source>
</evidence>
<dbReference type="Gene3D" id="3.40.50.620">
    <property type="entry name" value="HUPs"/>
    <property type="match status" value="1"/>
</dbReference>
<protein>
    <recommendedName>
        <fullName evidence="11">Probable nicotinate-nucleotide adenylyltransferase</fullName>
        <ecNumber evidence="11">2.7.7.18</ecNumber>
    </recommendedName>
    <alternativeName>
        <fullName evidence="11">Deamido-NAD(+) diphosphorylase</fullName>
    </alternativeName>
    <alternativeName>
        <fullName evidence="11">Deamido-NAD(+) pyrophosphorylase</fullName>
    </alternativeName>
    <alternativeName>
        <fullName evidence="11">Nicotinate mononucleotide adenylyltransferase</fullName>
        <shortName evidence="11">NaMN adenylyltransferase</shortName>
    </alternativeName>
</protein>
<dbReference type="GO" id="GO:0005524">
    <property type="term" value="F:ATP binding"/>
    <property type="evidence" value="ECO:0007669"/>
    <property type="project" value="UniProtKB-KW"/>
</dbReference>
<name>A0A1W1ZMP8_9BURK</name>
<keyword evidence="6 11" id="KW-0548">Nucleotidyltransferase</keyword>
<keyword evidence="14" id="KW-1185">Reference proteome</keyword>
<dbReference type="HAMAP" id="MF_00244">
    <property type="entry name" value="NaMN_adenylyltr"/>
    <property type="match status" value="1"/>
</dbReference>
<dbReference type="EMBL" id="FWXJ01000006">
    <property type="protein sequence ID" value="SMC49664.1"/>
    <property type="molecule type" value="Genomic_DNA"/>
</dbReference>
<evidence type="ECO:0000256" key="4">
    <source>
        <dbReference type="ARBA" id="ARBA00022642"/>
    </source>
</evidence>
<dbReference type="Pfam" id="PF01467">
    <property type="entry name" value="CTP_transf_like"/>
    <property type="match status" value="1"/>
</dbReference>
<accession>A0A1W1ZMP8</accession>
<sequence>MIGVLGGTFDPPHWGHVRLAKNFIDLLGLTQLIWLPAGEPWQKSSLITPSKIRFEMTQAAALDLKELYQDSQCPAEISVSRIELDRVGPSYTIDTARELRQSFGPDQSLVWLMGADSYQNLPSWNDWQKLPDFLHLAVACRQISISKKNVHHDPQYPETIDEIIDIFDRRITHNVQDLTKNPAGKIIFDETFHVDLSSTGLREQLHLGIAKENLMSALSPNVLECIFSQNIYARFN</sequence>
<evidence type="ECO:0000256" key="5">
    <source>
        <dbReference type="ARBA" id="ARBA00022679"/>
    </source>
</evidence>
<keyword evidence="4 11" id="KW-0662">Pyridine nucleotide biosynthesis</keyword>
<comment type="pathway">
    <text evidence="2 11">Cofactor biosynthesis; NAD(+) biosynthesis; deamido-NAD(+) from nicotinate D-ribonucleotide: step 1/1.</text>
</comment>
<dbReference type="RefSeq" id="WP_084283367.1">
    <property type="nucleotide sequence ID" value="NZ_FWXJ01000006.1"/>
</dbReference>
<evidence type="ECO:0000313" key="13">
    <source>
        <dbReference type="EMBL" id="SMC49664.1"/>
    </source>
</evidence>
<organism evidence="13 14">
    <name type="scientific">Polynucleobacter kasalickyi</name>
    <dbReference type="NCBI Taxonomy" id="1938817"/>
    <lineage>
        <taxon>Bacteria</taxon>
        <taxon>Pseudomonadati</taxon>
        <taxon>Pseudomonadota</taxon>
        <taxon>Betaproteobacteria</taxon>
        <taxon>Burkholderiales</taxon>
        <taxon>Burkholderiaceae</taxon>
        <taxon>Polynucleobacter</taxon>
    </lineage>
</organism>
<gene>
    <name evidence="11" type="primary">nadD</name>
    <name evidence="13" type="ORF">SAMN06296008_10622</name>
</gene>